<dbReference type="EnsemblMetazoa" id="AARA010931-RA">
    <property type="protein sequence ID" value="AARA010931-PA"/>
    <property type="gene ID" value="AARA010931"/>
</dbReference>
<dbReference type="Gene3D" id="3.40.50.1010">
    <property type="entry name" value="5'-nuclease"/>
    <property type="match status" value="1"/>
</dbReference>
<comment type="similarity">
    <text evidence="1">Belongs to the constitutive coactivator of PPAR-gamma family.</text>
</comment>
<dbReference type="InterPro" id="IPR026784">
    <property type="entry name" value="Coact_PPARg"/>
</dbReference>
<dbReference type="VEuPathDB" id="VectorBase:AARA010931"/>
<dbReference type="VEuPathDB" id="VectorBase:AARA21_000687"/>
<dbReference type="EMBL" id="APCN01000688">
    <property type="status" value="NOT_ANNOTATED_CDS"/>
    <property type="molecule type" value="Genomic_DNA"/>
</dbReference>
<reference evidence="2" key="1">
    <citation type="submission" date="2022-08" db="UniProtKB">
        <authorList>
            <consortium name="EnsemblMetazoa"/>
        </authorList>
    </citation>
    <scope>IDENTIFICATION</scope>
    <source>
        <strain evidence="2">Dongola</strain>
    </source>
</reference>
<protein>
    <recommendedName>
        <fullName evidence="4">Constitutive coactivator of peroxisome proliferator-activated receptor gamma</fullName>
    </recommendedName>
</protein>
<dbReference type="FunFam" id="3.40.50.1010:FF:000097">
    <property type="entry name" value="AGAP008671-PA"/>
    <property type="match status" value="1"/>
</dbReference>
<dbReference type="Proteomes" id="UP000075840">
    <property type="component" value="Unassembled WGS sequence"/>
</dbReference>
<dbReference type="PANTHER" id="PTHR15976">
    <property type="entry name" value="CONSTITUTIVE COACTIVATOR OF PEROXISOME PROLIFERATOR-ACTIVATED RECEPTOR GAMMA"/>
    <property type="match status" value="1"/>
</dbReference>
<dbReference type="SUPFAM" id="SSF88723">
    <property type="entry name" value="PIN domain-like"/>
    <property type="match status" value="1"/>
</dbReference>
<dbReference type="InterPro" id="IPR029060">
    <property type="entry name" value="PIN-like_dom_sf"/>
</dbReference>
<evidence type="ECO:0000313" key="3">
    <source>
        <dbReference type="Proteomes" id="UP000075840"/>
    </source>
</evidence>
<sequence length="630" mass="73328">MFKNYSNFELRGIVQEILRSTSLSHANRQKLNTDLTKQINSNLASVLVKLLVQAKMGIRHLHTFMEKNGGFYTVNMEHEILKAKKFTENPLLVIDMKALHAIFSTDKRSLLCGSQFSVVEHMVDTFFKRLTDAGAELVFYYDGTLKMNDKWIANQNEKYDRMINILDGIDAEPSLKEAADKFERTILYNTCIKLKNMAKRHGKFIVSKDLKCDQALAIYATKFKALAVVTHDTDFLIFEGRWQLWHANHIDVNKLITKAYCKQVLLCTLGLQRPQMAIWATLAGNSFFKYDELVPFLSKFGPNNQKFYRLAEYVRQLPLRNGKLDDDTVHSILARVYWNRQVPPEAYEWFRQSVAFYQLDEPSKDSQQNDGDPFAHLLEDEHYVTYSILTDKPHTCTILFFDYRTSEIGNYYEIIEPIIARMAGILLYHHKEERQDVTLAIKRNHHESHSVVTVPATFPTAITPPPLIELISKDERVQASLLERKLQLWRWVCSDDLLDVEQFNTVPPAFMCTVLTLYRLRQCGAIRIFEADLLLLIAQQLSKGVFDLTLEPYPQRLNPRAFRLAFVFQNVYHHMARVAKVLGLSEEYRPMTPYDGHRFHNMYNVWTSLKVESEFQSIGDWRFYKNANST</sequence>
<evidence type="ECO:0008006" key="4">
    <source>
        <dbReference type="Google" id="ProtNLM"/>
    </source>
</evidence>
<organism evidence="2 3">
    <name type="scientific">Anopheles arabiensis</name>
    <name type="common">Mosquito</name>
    <dbReference type="NCBI Taxonomy" id="7173"/>
    <lineage>
        <taxon>Eukaryota</taxon>
        <taxon>Metazoa</taxon>
        <taxon>Ecdysozoa</taxon>
        <taxon>Arthropoda</taxon>
        <taxon>Hexapoda</taxon>
        <taxon>Insecta</taxon>
        <taxon>Pterygota</taxon>
        <taxon>Neoptera</taxon>
        <taxon>Endopterygota</taxon>
        <taxon>Diptera</taxon>
        <taxon>Nematocera</taxon>
        <taxon>Culicoidea</taxon>
        <taxon>Culicidae</taxon>
        <taxon>Anophelinae</taxon>
        <taxon>Anopheles</taxon>
    </lineage>
</organism>
<evidence type="ECO:0000256" key="1">
    <source>
        <dbReference type="ARBA" id="ARBA00009495"/>
    </source>
</evidence>
<keyword evidence="3" id="KW-1185">Reference proteome</keyword>
<accession>A0A182IBG7</accession>
<dbReference type="AlphaFoldDB" id="A0A182IBG7"/>
<evidence type="ECO:0000313" key="2">
    <source>
        <dbReference type="EnsemblMetazoa" id="AARA010931-PA"/>
    </source>
</evidence>
<dbReference type="PANTHER" id="PTHR15976:SF16">
    <property type="entry name" value="ASTEROID DOMAIN-CONTAINING PROTEIN"/>
    <property type="match status" value="1"/>
</dbReference>
<name>A0A182IBG7_ANOAR</name>
<dbReference type="GO" id="GO:0005634">
    <property type="term" value="C:nucleus"/>
    <property type="evidence" value="ECO:0007669"/>
    <property type="project" value="TreeGrafter"/>
</dbReference>
<proteinExistence type="inferred from homology"/>